<dbReference type="SMART" id="SM00587">
    <property type="entry name" value="CHK"/>
    <property type="match status" value="1"/>
</dbReference>
<name>A0A914DT87_9BILA</name>
<dbReference type="InterPro" id="IPR052961">
    <property type="entry name" value="Oxido-Kinase-like_Enzymes"/>
</dbReference>
<reference evidence="3" key="1">
    <citation type="submission" date="2022-11" db="UniProtKB">
        <authorList>
            <consortium name="WormBaseParasite"/>
        </authorList>
    </citation>
    <scope>IDENTIFICATION</scope>
</reference>
<dbReference type="InterPro" id="IPR012877">
    <property type="entry name" value="Dhs-27"/>
</dbReference>
<accession>A0A914DT87</accession>
<dbReference type="SUPFAM" id="SSF56112">
    <property type="entry name" value="Protein kinase-like (PK-like)"/>
    <property type="match status" value="1"/>
</dbReference>
<keyword evidence="2" id="KW-1185">Reference proteome</keyword>
<protein>
    <submittedName>
        <fullName evidence="3">CHK kinase-like domain-containing protein</fullName>
    </submittedName>
</protein>
<dbReference type="Proteomes" id="UP000887540">
    <property type="component" value="Unplaced"/>
</dbReference>
<organism evidence="2 3">
    <name type="scientific">Acrobeloides nanus</name>
    <dbReference type="NCBI Taxonomy" id="290746"/>
    <lineage>
        <taxon>Eukaryota</taxon>
        <taxon>Metazoa</taxon>
        <taxon>Ecdysozoa</taxon>
        <taxon>Nematoda</taxon>
        <taxon>Chromadorea</taxon>
        <taxon>Rhabditida</taxon>
        <taxon>Tylenchina</taxon>
        <taxon>Cephalobomorpha</taxon>
        <taxon>Cephaloboidea</taxon>
        <taxon>Cephalobidae</taxon>
        <taxon>Acrobeloides</taxon>
    </lineage>
</organism>
<dbReference type="PANTHER" id="PTHR23020:SF41">
    <property type="entry name" value="AMINOGLYCOSIDE PHOSPHOTRANSFERASE DOMAIN-CONTAINING PROTEIN"/>
    <property type="match status" value="1"/>
</dbReference>
<feature type="domain" description="CHK kinase-like" evidence="1">
    <location>
        <begin position="1"/>
        <end position="128"/>
    </location>
</feature>
<dbReference type="PANTHER" id="PTHR23020">
    <property type="entry name" value="UNCHARACTERIZED NUCLEAR HORMONE RECEPTOR-RELATED"/>
    <property type="match status" value="1"/>
</dbReference>
<dbReference type="InterPro" id="IPR011009">
    <property type="entry name" value="Kinase-like_dom_sf"/>
</dbReference>
<dbReference type="InterPro" id="IPR015897">
    <property type="entry name" value="CHK_kinase-like"/>
</dbReference>
<evidence type="ECO:0000313" key="3">
    <source>
        <dbReference type="WBParaSite" id="ACRNAN_scaffold3998.g10550.t1"/>
    </source>
</evidence>
<dbReference type="Gene3D" id="3.90.1200.10">
    <property type="match status" value="1"/>
</dbReference>
<dbReference type="Pfam" id="PF07914">
    <property type="entry name" value="DUF1679"/>
    <property type="match status" value="1"/>
</dbReference>
<dbReference type="WBParaSite" id="ACRNAN_scaffold3998.g10550.t1">
    <property type="protein sequence ID" value="ACRNAN_scaffold3998.g10550.t1"/>
    <property type="gene ID" value="ACRNAN_scaffold3998.g10550"/>
</dbReference>
<proteinExistence type="predicted"/>
<sequence length="194" mass="22220">MKQVAQELAEVQPEVFAPLLDRAGPLYTYECYKKCCYVEDKYGFPAALVHSDLWAPNILFETDIDSTVMGKTSAKLAAIIDWQTAHPGNPCEDLGRLLSGNTTGEYRRENTRRLLKYYLQQVESYSGGQAPFNYEQLIQAYNASMGYVLAFMTFSAPMHMKMSIVDGRYPGEYRDELLKRVRMFFEDTLEANFL</sequence>
<dbReference type="AlphaFoldDB" id="A0A914DT87"/>
<evidence type="ECO:0000313" key="2">
    <source>
        <dbReference type="Proteomes" id="UP000887540"/>
    </source>
</evidence>
<evidence type="ECO:0000259" key="1">
    <source>
        <dbReference type="SMART" id="SM00587"/>
    </source>
</evidence>